<accession>A0A0E9XQR2</accession>
<protein>
    <submittedName>
        <fullName evidence="1">Uncharacterized protein</fullName>
    </submittedName>
</protein>
<organism evidence="1">
    <name type="scientific">Anguilla anguilla</name>
    <name type="common">European freshwater eel</name>
    <name type="synonym">Muraena anguilla</name>
    <dbReference type="NCBI Taxonomy" id="7936"/>
    <lineage>
        <taxon>Eukaryota</taxon>
        <taxon>Metazoa</taxon>
        <taxon>Chordata</taxon>
        <taxon>Craniata</taxon>
        <taxon>Vertebrata</taxon>
        <taxon>Euteleostomi</taxon>
        <taxon>Actinopterygii</taxon>
        <taxon>Neopterygii</taxon>
        <taxon>Teleostei</taxon>
        <taxon>Anguilliformes</taxon>
        <taxon>Anguillidae</taxon>
        <taxon>Anguilla</taxon>
    </lineage>
</organism>
<evidence type="ECO:0000313" key="1">
    <source>
        <dbReference type="EMBL" id="JAI05088.1"/>
    </source>
</evidence>
<reference evidence="1" key="1">
    <citation type="submission" date="2014-11" db="EMBL/GenBank/DDBJ databases">
        <authorList>
            <person name="Amaro Gonzalez C."/>
        </authorList>
    </citation>
    <scope>NUCLEOTIDE SEQUENCE</scope>
</reference>
<proteinExistence type="predicted"/>
<dbReference type="EMBL" id="GBXM01003490">
    <property type="protein sequence ID" value="JAI05088.1"/>
    <property type="molecule type" value="Transcribed_RNA"/>
</dbReference>
<dbReference type="AlphaFoldDB" id="A0A0E9XQR2"/>
<reference evidence="1" key="2">
    <citation type="journal article" date="2015" name="Fish Shellfish Immunol.">
        <title>Early steps in the European eel (Anguilla anguilla)-Vibrio vulnificus interaction in the gills: Role of the RtxA13 toxin.</title>
        <authorList>
            <person name="Callol A."/>
            <person name="Pajuelo D."/>
            <person name="Ebbesson L."/>
            <person name="Teles M."/>
            <person name="MacKenzie S."/>
            <person name="Amaro C."/>
        </authorList>
    </citation>
    <scope>NUCLEOTIDE SEQUENCE</scope>
</reference>
<sequence length="84" mass="9906">MRDNIVSIVSISRYRFLLRRKIKNFHFNLFSFLVCVPLSVSHKICLHTQRKLVQAREKAEDTAYSLIWQVPSSNFQKHLNSAKT</sequence>
<name>A0A0E9XQR2_ANGAN</name>